<name>A0A0L0G0G9_9EUKA</name>
<dbReference type="GO" id="GO:0006421">
    <property type="term" value="P:asparaginyl-tRNA aminoacylation"/>
    <property type="evidence" value="ECO:0007669"/>
    <property type="project" value="InterPro"/>
</dbReference>
<dbReference type="InterPro" id="IPR004364">
    <property type="entry name" value="Aa-tRNA-synt_II"/>
</dbReference>
<feature type="region of interest" description="Disordered" evidence="8">
    <location>
        <begin position="294"/>
        <end position="314"/>
    </location>
</feature>
<dbReference type="GO" id="GO:0005524">
    <property type="term" value="F:ATP binding"/>
    <property type="evidence" value="ECO:0007669"/>
    <property type="project" value="UniProtKB-KW"/>
</dbReference>
<evidence type="ECO:0000256" key="5">
    <source>
        <dbReference type="ARBA" id="ARBA00022840"/>
    </source>
</evidence>
<dbReference type="NCBIfam" id="TIGR00457">
    <property type="entry name" value="asnS"/>
    <property type="match status" value="1"/>
</dbReference>
<sequence>MQKKKMSMEHLREWSHLRGRTNTIGAALRIRNRAYMAMHDYYQRNQYTHYPTPLLTASDCEGAGEMLRVTHSNPSNQMAADLFGAPSFLTVSGQLHLECGSYALGDCYTFGPAFRAENSHTRRHLAEFYMLEAELFYTDTVDDVIRTLSKSFKHTISEVLAHCADEVDFLSKWVDTDLRSRLEAELARPIVALSYTDAVEIINTNYAGKSELKWGDDLSSEHELWLTEEWCKGSVFITDYPSAIKPFYMLRNDDGNTAACVDMLVPRVCELAGGSLREHRVDVLRNNIAAHASPDTAEDADTNLDRQGKQDSKPNHMEWYEDLRKYGGVPHGGFGLGFERLVQYLTGIRNIRDVIPFPRVPGAIKY</sequence>
<keyword evidence="11" id="KW-1185">Reference proteome</keyword>
<dbReference type="RefSeq" id="XP_014156489.1">
    <property type="nucleotide sequence ID" value="XM_014301014.1"/>
</dbReference>
<dbReference type="PRINTS" id="PR01042">
    <property type="entry name" value="TRNASYNTHASP"/>
</dbReference>
<feature type="compositionally biased region" description="Basic and acidic residues" evidence="8">
    <location>
        <begin position="303"/>
        <end position="314"/>
    </location>
</feature>
<dbReference type="GO" id="GO:0005739">
    <property type="term" value="C:mitochondrion"/>
    <property type="evidence" value="ECO:0007669"/>
    <property type="project" value="TreeGrafter"/>
</dbReference>
<proteinExistence type="inferred from homology"/>
<evidence type="ECO:0000256" key="4">
    <source>
        <dbReference type="ARBA" id="ARBA00022741"/>
    </source>
</evidence>
<evidence type="ECO:0000313" key="11">
    <source>
        <dbReference type="Proteomes" id="UP000054560"/>
    </source>
</evidence>
<evidence type="ECO:0000256" key="1">
    <source>
        <dbReference type="ARBA" id="ARBA00008226"/>
    </source>
</evidence>
<dbReference type="PANTHER" id="PTHR22594:SF34">
    <property type="entry name" value="ASPARAGINE--TRNA LIGASE, MITOCHONDRIAL-RELATED"/>
    <property type="match status" value="1"/>
</dbReference>
<dbReference type="AlphaFoldDB" id="A0A0L0G0G9"/>
<dbReference type="EC" id="6.1.1.22" evidence="2"/>
<evidence type="ECO:0000259" key="9">
    <source>
        <dbReference type="PROSITE" id="PS50862"/>
    </source>
</evidence>
<dbReference type="STRING" id="667725.A0A0L0G0G9"/>
<dbReference type="GO" id="GO:0004816">
    <property type="term" value="F:asparagine-tRNA ligase activity"/>
    <property type="evidence" value="ECO:0007669"/>
    <property type="project" value="UniProtKB-EC"/>
</dbReference>
<keyword evidence="7 10" id="KW-0030">Aminoacyl-tRNA synthetase</keyword>
<dbReference type="PANTHER" id="PTHR22594">
    <property type="entry name" value="ASPARTYL/LYSYL-TRNA SYNTHETASE"/>
    <property type="match status" value="1"/>
</dbReference>
<dbReference type="InterPro" id="IPR002312">
    <property type="entry name" value="Asp/Asn-tRNA-synth_IIb"/>
</dbReference>
<evidence type="ECO:0000313" key="10">
    <source>
        <dbReference type="EMBL" id="KNC82587.1"/>
    </source>
</evidence>
<evidence type="ECO:0000256" key="8">
    <source>
        <dbReference type="SAM" id="MobiDB-lite"/>
    </source>
</evidence>
<dbReference type="InterPro" id="IPR045864">
    <property type="entry name" value="aa-tRNA-synth_II/BPL/LPL"/>
</dbReference>
<dbReference type="InterPro" id="IPR006195">
    <property type="entry name" value="aa-tRNA-synth_II"/>
</dbReference>
<keyword evidence="5" id="KW-0067">ATP-binding</keyword>
<dbReference type="EMBL" id="KQ241913">
    <property type="protein sequence ID" value="KNC82587.1"/>
    <property type="molecule type" value="Genomic_DNA"/>
</dbReference>
<evidence type="ECO:0000256" key="2">
    <source>
        <dbReference type="ARBA" id="ARBA00012816"/>
    </source>
</evidence>
<gene>
    <name evidence="10" type="ORF">SARC_05138</name>
</gene>
<keyword evidence="4" id="KW-0547">Nucleotide-binding</keyword>
<comment type="similarity">
    <text evidence="1">Belongs to the class-II aminoacyl-tRNA synthetase family.</text>
</comment>
<dbReference type="OrthoDB" id="1931232at2759"/>
<evidence type="ECO:0000256" key="7">
    <source>
        <dbReference type="ARBA" id="ARBA00023146"/>
    </source>
</evidence>
<dbReference type="SUPFAM" id="SSF55681">
    <property type="entry name" value="Class II aaRS and biotin synthetases"/>
    <property type="match status" value="1"/>
</dbReference>
<dbReference type="Proteomes" id="UP000054560">
    <property type="component" value="Unassembled WGS sequence"/>
</dbReference>
<reference evidence="10 11" key="1">
    <citation type="submission" date="2011-02" db="EMBL/GenBank/DDBJ databases">
        <title>The Genome Sequence of Sphaeroforma arctica JP610.</title>
        <authorList>
            <consortium name="The Broad Institute Genome Sequencing Platform"/>
            <person name="Russ C."/>
            <person name="Cuomo C."/>
            <person name="Young S.K."/>
            <person name="Zeng Q."/>
            <person name="Gargeya S."/>
            <person name="Alvarado L."/>
            <person name="Berlin A."/>
            <person name="Chapman S.B."/>
            <person name="Chen Z."/>
            <person name="Freedman E."/>
            <person name="Gellesch M."/>
            <person name="Goldberg J."/>
            <person name="Griggs A."/>
            <person name="Gujja S."/>
            <person name="Heilman E."/>
            <person name="Heiman D."/>
            <person name="Howarth C."/>
            <person name="Mehta T."/>
            <person name="Neiman D."/>
            <person name="Pearson M."/>
            <person name="Roberts A."/>
            <person name="Saif S."/>
            <person name="Shea T."/>
            <person name="Shenoy N."/>
            <person name="Sisk P."/>
            <person name="Stolte C."/>
            <person name="Sykes S."/>
            <person name="White J."/>
            <person name="Yandava C."/>
            <person name="Burger G."/>
            <person name="Gray M.W."/>
            <person name="Holland P.W.H."/>
            <person name="King N."/>
            <person name="Lang F.B.F."/>
            <person name="Roger A.J."/>
            <person name="Ruiz-Trillo I."/>
            <person name="Haas B."/>
            <person name="Nusbaum C."/>
            <person name="Birren B."/>
        </authorList>
    </citation>
    <scope>NUCLEOTIDE SEQUENCE [LARGE SCALE GENOMIC DNA]</scope>
    <source>
        <strain evidence="10 11">JP610</strain>
    </source>
</reference>
<feature type="domain" description="Aminoacyl-transfer RNA synthetases class-II family profile" evidence="9">
    <location>
        <begin position="1"/>
        <end position="356"/>
    </location>
</feature>
<dbReference type="GeneID" id="25905642"/>
<dbReference type="eggNOG" id="KOG0554">
    <property type="taxonomic scope" value="Eukaryota"/>
</dbReference>
<dbReference type="FunFam" id="3.30.930.10:FF:000016">
    <property type="entry name" value="Asparagine--tRNA ligase"/>
    <property type="match status" value="1"/>
</dbReference>
<dbReference type="PROSITE" id="PS50862">
    <property type="entry name" value="AA_TRNA_LIGASE_II"/>
    <property type="match status" value="1"/>
</dbReference>
<organism evidence="10 11">
    <name type="scientific">Sphaeroforma arctica JP610</name>
    <dbReference type="NCBI Taxonomy" id="667725"/>
    <lineage>
        <taxon>Eukaryota</taxon>
        <taxon>Ichthyosporea</taxon>
        <taxon>Ichthyophonida</taxon>
        <taxon>Sphaeroforma</taxon>
    </lineage>
</organism>
<dbReference type="Pfam" id="PF00152">
    <property type="entry name" value="tRNA-synt_2"/>
    <property type="match status" value="1"/>
</dbReference>
<accession>A0A0L0G0G9</accession>
<keyword evidence="3" id="KW-0436">Ligase</keyword>
<dbReference type="Gene3D" id="3.30.930.10">
    <property type="entry name" value="Bira Bifunctional Protein, Domain 2"/>
    <property type="match status" value="1"/>
</dbReference>
<evidence type="ECO:0000256" key="6">
    <source>
        <dbReference type="ARBA" id="ARBA00022917"/>
    </source>
</evidence>
<keyword evidence="6" id="KW-0648">Protein biosynthesis</keyword>
<dbReference type="InterPro" id="IPR004522">
    <property type="entry name" value="Asn-tRNA-ligase"/>
</dbReference>
<evidence type="ECO:0000256" key="3">
    <source>
        <dbReference type="ARBA" id="ARBA00022598"/>
    </source>
</evidence>
<protein>
    <recommendedName>
        <fullName evidence="2">asparagine--tRNA ligase</fullName>
        <ecNumber evidence="2">6.1.1.22</ecNumber>
    </recommendedName>
</protein>